<dbReference type="EMBL" id="BSNK01000002">
    <property type="protein sequence ID" value="GLQ23827.1"/>
    <property type="molecule type" value="Genomic_DNA"/>
</dbReference>
<dbReference type="Proteomes" id="UP001161391">
    <property type="component" value="Unassembled WGS sequence"/>
</dbReference>
<gene>
    <name evidence="1" type="ORF">GCM10007853_17010</name>
</gene>
<reference evidence="1" key="1">
    <citation type="journal article" date="2014" name="Int. J. Syst. Evol. Microbiol.">
        <title>Complete genome of a new Firmicutes species belonging to the dominant human colonic microbiota ('Ruminococcus bicirculans') reveals two chromosomes and a selective capacity to utilize plant glucans.</title>
        <authorList>
            <consortium name="NISC Comparative Sequencing Program"/>
            <person name="Wegmann U."/>
            <person name="Louis P."/>
            <person name="Goesmann A."/>
            <person name="Henrissat B."/>
            <person name="Duncan S.H."/>
            <person name="Flint H.J."/>
        </authorList>
    </citation>
    <scope>NUCLEOTIDE SEQUENCE</scope>
    <source>
        <strain evidence="1">NBRC 108219</strain>
    </source>
</reference>
<proteinExistence type="predicted"/>
<evidence type="ECO:0000313" key="1">
    <source>
        <dbReference type="EMBL" id="GLQ23827.1"/>
    </source>
</evidence>
<organism evidence="1 2">
    <name type="scientific">Algimonas ampicilliniresistens</name>
    <dbReference type="NCBI Taxonomy" id="1298735"/>
    <lineage>
        <taxon>Bacteria</taxon>
        <taxon>Pseudomonadati</taxon>
        <taxon>Pseudomonadota</taxon>
        <taxon>Alphaproteobacteria</taxon>
        <taxon>Maricaulales</taxon>
        <taxon>Robiginitomaculaceae</taxon>
        <taxon>Algimonas</taxon>
    </lineage>
</organism>
<comment type="caution">
    <text evidence="1">The sequence shown here is derived from an EMBL/GenBank/DDBJ whole genome shotgun (WGS) entry which is preliminary data.</text>
</comment>
<evidence type="ECO:0008006" key="3">
    <source>
        <dbReference type="Google" id="ProtNLM"/>
    </source>
</evidence>
<name>A0ABQ5VBR0_9PROT</name>
<keyword evidence="2" id="KW-1185">Reference proteome</keyword>
<evidence type="ECO:0000313" key="2">
    <source>
        <dbReference type="Proteomes" id="UP001161391"/>
    </source>
</evidence>
<accession>A0ABQ5VBR0</accession>
<sequence length="94" mass="10606">MTAAIWLSSCSTLDFKDAEPEKYMGFDCEQLAQLSESYRDTAQNMVGADGISELERRNERNSSIGVRGNARPYEIEQARDQRSIALARRQKGCL</sequence>
<reference evidence="1" key="2">
    <citation type="submission" date="2023-01" db="EMBL/GenBank/DDBJ databases">
        <title>Draft genome sequence of Algimonas ampicilliniresistens strain NBRC 108219.</title>
        <authorList>
            <person name="Sun Q."/>
            <person name="Mori K."/>
        </authorList>
    </citation>
    <scope>NUCLEOTIDE SEQUENCE</scope>
    <source>
        <strain evidence="1">NBRC 108219</strain>
    </source>
</reference>
<protein>
    <recommendedName>
        <fullName evidence="3">Lipoprotein</fullName>
    </recommendedName>
</protein>